<accession>A0AAU9PZX7</accession>
<sequence length="37" mass="4242">MTIRLLGKKLMLKNPVLVNCHDSLTESELELAHKHQT</sequence>
<gene>
    <name evidence="1" type="ORF">THF1D04_100036</name>
</gene>
<evidence type="ECO:0000313" key="1">
    <source>
        <dbReference type="EMBL" id="CAH1522183.1"/>
    </source>
</evidence>
<comment type="caution">
    <text evidence="1">The sequence shown here is derived from an EMBL/GenBank/DDBJ whole genome shotgun (WGS) entry which is preliminary data.</text>
</comment>
<reference evidence="1" key="1">
    <citation type="submission" date="2022-01" db="EMBL/GenBank/DDBJ databases">
        <authorList>
            <person name="Lagorce A."/>
        </authorList>
    </citation>
    <scope>NUCLEOTIDE SEQUENCE</scope>
    <source>
        <strain evidence="1">Th15_F1_D04</strain>
    </source>
</reference>
<proteinExistence type="predicted"/>
<organism evidence="1 2">
    <name type="scientific">Vibrio owensii</name>
    <dbReference type="NCBI Taxonomy" id="696485"/>
    <lineage>
        <taxon>Bacteria</taxon>
        <taxon>Pseudomonadati</taxon>
        <taxon>Pseudomonadota</taxon>
        <taxon>Gammaproteobacteria</taxon>
        <taxon>Vibrionales</taxon>
        <taxon>Vibrionaceae</taxon>
        <taxon>Vibrio</taxon>
    </lineage>
</organism>
<dbReference type="Proteomes" id="UP001295420">
    <property type="component" value="Unassembled WGS sequence"/>
</dbReference>
<dbReference type="EMBL" id="CAKMTQ010000002">
    <property type="protein sequence ID" value="CAH1522183.1"/>
    <property type="molecule type" value="Genomic_DNA"/>
</dbReference>
<dbReference type="AlphaFoldDB" id="A0AAU9PZX7"/>
<protein>
    <submittedName>
        <fullName evidence="1">Uncharacterized protein</fullName>
    </submittedName>
</protein>
<evidence type="ECO:0000313" key="2">
    <source>
        <dbReference type="Proteomes" id="UP001295420"/>
    </source>
</evidence>
<name>A0AAU9PZX7_9VIBR</name>